<comment type="caution">
    <text evidence="1">The sequence shown here is derived from an EMBL/GenBank/DDBJ whole genome shotgun (WGS) entry which is preliminary data.</text>
</comment>
<reference evidence="1" key="1">
    <citation type="journal article" date="2021" name="PeerJ">
        <title>Extensive microbial diversity within the chicken gut microbiome revealed by metagenomics and culture.</title>
        <authorList>
            <person name="Gilroy R."/>
            <person name="Ravi A."/>
            <person name="Getino M."/>
            <person name="Pursley I."/>
            <person name="Horton D.L."/>
            <person name="Alikhan N.F."/>
            <person name="Baker D."/>
            <person name="Gharbi K."/>
            <person name="Hall N."/>
            <person name="Watson M."/>
            <person name="Adriaenssens E.M."/>
            <person name="Foster-Nyarko E."/>
            <person name="Jarju S."/>
            <person name="Secka A."/>
            <person name="Antonio M."/>
            <person name="Oren A."/>
            <person name="Chaudhuri R.R."/>
            <person name="La Ragione R."/>
            <person name="Hildebrand F."/>
            <person name="Pallen M.J."/>
        </authorList>
    </citation>
    <scope>NUCLEOTIDE SEQUENCE</scope>
    <source>
        <strain evidence="1">CHK180-15479</strain>
    </source>
</reference>
<evidence type="ECO:0000313" key="2">
    <source>
        <dbReference type="Proteomes" id="UP000823910"/>
    </source>
</evidence>
<name>A0A9D2MZC4_9FIRM</name>
<dbReference type="SUPFAM" id="SSF56281">
    <property type="entry name" value="Metallo-hydrolase/oxidoreductase"/>
    <property type="match status" value="1"/>
</dbReference>
<sequence length="249" mass="28533">MKVTYIHHSSFLVELDHMAMLFDYFEGDIPAFGEGKPLVVFASHRHGDHFAPVIFELAGKYPQVYYILSDDIWKKRVPDSLKEQTRFMGPGETLALFFDASGRNSFCGEGAGEPDLSVKTFRSTDEGVAFLIQAEGRTIYHAGDLNHWVWEGEPEDYNRQMRDNFRGEMEKLAGTHIDLAFMLIDPRQEKDFYLGMDDFMRMVGADTVFPMHFWGDFEAAGRFKALPCAAEYKDKIQEIHCRGEQFTVG</sequence>
<organism evidence="1 2">
    <name type="scientific">Candidatus Enterocloster excrementipullorum</name>
    <dbReference type="NCBI Taxonomy" id="2838559"/>
    <lineage>
        <taxon>Bacteria</taxon>
        <taxon>Bacillati</taxon>
        <taxon>Bacillota</taxon>
        <taxon>Clostridia</taxon>
        <taxon>Lachnospirales</taxon>
        <taxon>Lachnospiraceae</taxon>
        <taxon>Enterocloster</taxon>
    </lineage>
</organism>
<reference evidence="1" key="2">
    <citation type="submission" date="2021-04" db="EMBL/GenBank/DDBJ databases">
        <authorList>
            <person name="Gilroy R."/>
        </authorList>
    </citation>
    <scope>NUCLEOTIDE SEQUENCE</scope>
    <source>
        <strain evidence="1">CHK180-15479</strain>
    </source>
</reference>
<dbReference type="Pfam" id="PF13483">
    <property type="entry name" value="Lactamase_B_3"/>
    <property type="match status" value="1"/>
</dbReference>
<accession>A0A9D2MZC4</accession>
<proteinExistence type="predicted"/>
<dbReference type="Proteomes" id="UP000823910">
    <property type="component" value="Unassembled WGS sequence"/>
</dbReference>
<gene>
    <name evidence="1" type="ORF">H9704_08125</name>
</gene>
<protein>
    <submittedName>
        <fullName evidence="1">MBL fold metallo-hydrolase</fullName>
    </submittedName>
</protein>
<dbReference type="PANTHER" id="PTHR42967:SF1">
    <property type="entry name" value="MBL FOLD METALLO-HYDROLASE"/>
    <property type="match status" value="1"/>
</dbReference>
<evidence type="ECO:0000313" key="1">
    <source>
        <dbReference type="EMBL" id="HJC06108.1"/>
    </source>
</evidence>
<dbReference type="EMBL" id="DWWT01000034">
    <property type="protein sequence ID" value="HJC06108.1"/>
    <property type="molecule type" value="Genomic_DNA"/>
</dbReference>
<dbReference type="Gene3D" id="3.60.15.10">
    <property type="entry name" value="Ribonuclease Z/Hydroxyacylglutathione hydrolase-like"/>
    <property type="match status" value="1"/>
</dbReference>
<dbReference type="PANTHER" id="PTHR42967">
    <property type="entry name" value="METAL DEPENDENT HYDROLASE"/>
    <property type="match status" value="1"/>
</dbReference>
<dbReference type="InterPro" id="IPR036866">
    <property type="entry name" value="RibonucZ/Hydroxyglut_hydro"/>
</dbReference>
<dbReference type="AlphaFoldDB" id="A0A9D2MZC4"/>